<evidence type="ECO:0000313" key="3">
    <source>
        <dbReference type="Proteomes" id="UP000218690"/>
    </source>
</evidence>
<reference evidence="2 3" key="1">
    <citation type="submission" date="2017-09" db="EMBL/GenBank/DDBJ databases">
        <title>Draft Genome Sequence of Corynebacterium accolens AH4003.</title>
        <authorList>
            <person name="Chen Y."/>
            <person name="Oosthuysen W.F."/>
            <person name="Kelley S."/>
            <person name="Horswill A."/>
        </authorList>
    </citation>
    <scope>NUCLEOTIDE SEQUENCE [LARGE SCALE GENOMIC DNA]</scope>
    <source>
        <strain evidence="2 3">AH4003</strain>
    </source>
</reference>
<protein>
    <recommendedName>
        <fullName evidence="1">Plasmid pRiA4b Orf3-like domain-containing protein</fullName>
    </recommendedName>
</protein>
<dbReference type="Pfam" id="PF07929">
    <property type="entry name" value="PRiA4_ORF3"/>
    <property type="match status" value="1"/>
</dbReference>
<organism evidence="2 3">
    <name type="scientific">Corynebacterium accolens</name>
    <dbReference type="NCBI Taxonomy" id="38284"/>
    <lineage>
        <taxon>Bacteria</taxon>
        <taxon>Bacillati</taxon>
        <taxon>Actinomycetota</taxon>
        <taxon>Actinomycetes</taxon>
        <taxon>Mycobacteriales</taxon>
        <taxon>Corynebacteriaceae</taxon>
        <taxon>Corynebacterium</taxon>
    </lineage>
</organism>
<dbReference type="EMBL" id="NWBP01000011">
    <property type="protein sequence ID" value="PCC83423.1"/>
    <property type="molecule type" value="Genomic_DNA"/>
</dbReference>
<evidence type="ECO:0000259" key="1">
    <source>
        <dbReference type="Pfam" id="PF07929"/>
    </source>
</evidence>
<dbReference type="Gene3D" id="3.10.290.30">
    <property type="entry name" value="MM3350-like"/>
    <property type="match status" value="1"/>
</dbReference>
<sequence length="71" mass="7976">MATLEVGQFRVTREIAVDAGMTLSGLNEVLQVAFAWEDCHRDQFTHRNCALRDSWVHRVEALLITCGKATS</sequence>
<accession>A0A2A4AKH5</accession>
<comment type="caution">
    <text evidence="2">The sequence shown here is derived from an EMBL/GenBank/DDBJ whole genome shotgun (WGS) entry which is preliminary data.</text>
</comment>
<dbReference type="InterPro" id="IPR012912">
    <property type="entry name" value="Plasmid_pRiA4b_Orf3-like"/>
</dbReference>
<name>A0A2A4AKH5_9CORY</name>
<evidence type="ECO:0000313" key="2">
    <source>
        <dbReference type="EMBL" id="PCC83423.1"/>
    </source>
</evidence>
<proteinExistence type="predicted"/>
<dbReference type="InterPro" id="IPR024047">
    <property type="entry name" value="MM3350-like_sf"/>
</dbReference>
<dbReference type="Proteomes" id="UP000218690">
    <property type="component" value="Unassembled WGS sequence"/>
</dbReference>
<dbReference type="SUPFAM" id="SSF159941">
    <property type="entry name" value="MM3350-like"/>
    <property type="match status" value="1"/>
</dbReference>
<feature type="domain" description="Plasmid pRiA4b Orf3-like" evidence="1">
    <location>
        <begin position="3"/>
        <end position="47"/>
    </location>
</feature>
<dbReference type="AlphaFoldDB" id="A0A2A4AKH5"/>
<gene>
    <name evidence="2" type="ORF">COM45_03480</name>
</gene>